<proteinExistence type="predicted"/>
<gene>
    <name evidence="2" type="ORF">R0H02_09070</name>
</gene>
<dbReference type="InterPro" id="IPR035919">
    <property type="entry name" value="EAL_sf"/>
</dbReference>
<dbReference type="PANTHER" id="PTHR33525">
    <property type="match status" value="1"/>
</dbReference>
<organism evidence="2 3">
    <name type="scientific">Phytobacter ursingii</name>
    <dbReference type="NCBI Taxonomy" id="1972431"/>
    <lineage>
        <taxon>Bacteria</taxon>
        <taxon>Pseudomonadati</taxon>
        <taxon>Pseudomonadota</taxon>
        <taxon>Gammaproteobacteria</taxon>
        <taxon>Enterobacterales</taxon>
        <taxon>Enterobacteriaceae</taxon>
        <taxon>Phytobacter</taxon>
    </lineage>
</organism>
<dbReference type="InterPro" id="IPR014408">
    <property type="entry name" value="dGMP_Pdiesterase_EAL/HD-GYP"/>
</dbReference>
<accession>A0AB35RLE7</accession>
<protein>
    <submittedName>
        <fullName evidence="2">EAL domain-containing protein</fullName>
    </submittedName>
</protein>
<evidence type="ECO:0000313" key="2">
    <source>
        <dbReference type="EMBL" id="MDV2862605.1"/>
    </source>
</evidence>
<dbReference type="SUPFAM" id="SSF109604">
    <property type="entry name" value="HD-domain/PDEase-like"/>
    <property type="match status" value="1"/>
</dbReference>
<dbReference type="RefSeq" id="WP_229222300.1">
    <property type="nucleotide sequence ID" value="NZ_JAWJAC010000005.1"/>
</dbReference>
<keyword evidence="3" id="KW-1185">Reference proteome</keyword>
<reference evidence="2 3" key="1">
    <citation type="submission" date="2023-10" db="EMBL/GenBank/DDBJ databases">
        <title>Phytobacter spp. The emergence of a new genus of hospital-origin enterobacteria encoding carbapenemases in Argentina.</title>
        <authorList>
            <person name="Vay C."/>
            <person name="Almuzara M."/>
            <person name="Traglia G.M."/>
            <person name="Campos J."/>
        </authorList>
    </citation>
    <scope>NUCLEOTIDE SEQUENCE [LARGE SCALE GENOMIC DNA]</scope>
    <source>
        <strain evidence="2 3">CVMA36</strain>
    </source>
</reference>
<dbReference type="Gene3D" id="3.20.20.450">
    <property type="entry name" value="EAL domain"/>
    <property type="match status" value="1"/>
</dbReference>
<dbReference type="InterPro" id="IPR052340">
    <property type="entry name" value="RNase_Y/CdgJ"/>
</dbReference>
<sequence length="408" mass="46621">MDSFVARQPIFDRDLHTVAYELLFRSGMNNYFPNVPADYATSQMISDQFLGIPTFRFVGENISFINFSYQMLVQGMADTLPRERVVIEILEDAVPDDALFEAVRYLFASGYTLALDDFAMDDSWDRFLPYITILKFDVKANTFDEINGFLKRHALQLGKKNLLAEKVETYDQFQQYKDQGFHLFQGYFYSKPEIIQSKRLPHKAAHLFQLMNEVNAPELDFDKIGRILEQDLSLTYKILKYARNIVHRVSGINGVDNLTLKKIAIYLGRSELTRFVSLVCLANLSNKDTNELYHLSLSRAKFCEIIVERTLSTGCAQGAFLCGLFSLLDTMLEIPLEEIFEQIALPSSVRNALIHKQGTLYDVLCLAQNYERGEWEAVQQQAIKLNIPGWATVDAMGDALAWADETIS</sequence>
<evidence type="ECO:0000259" key="1">
    <source>
        <dbReference type="PROSITE" id="PS51833"/>
    </source>
</evidence>
<dbReference type="Proteomes" id="UP001286589">
    <property type="component" value="Unassembled WGS sequence"/>
</dbReference>
<dbReference type="AlphaFoldDB" id="A0AB35RLE7"/>
<dbReference type="Gene3D" id="1.10.3210.10">
    <property type="entry name" value="Hypothetical protein af1432"/>
    <property type="match status" value="1"/>
</dbReference>
<dbReference type="InterPro" id="IPR001633">
    <property type="entry name" value="EAL_dom"/>
</dbReference>
<dbReference type="InterPro" id="IPR013976">
    <property type="entry name" value="HDOD"/>
</dbReference>
<comment type="caution">
    <text evidence="2">The sequence shown here is derived from an EMBL/GenBank/DDBJ whole genome shotgun (WGS) entry which is preliminary data.</text>
</comment>
<dbReference type="PROSITE" id="PS51833">
    <property type="entry name" value="HDOD"/>
    <property type="match status" value="1"/>
</dbReference>
<feature type="domain" description="HDOD" evidence="1">
    <location>
        <begin position="200"/>
        <end position="391"/>
    </location>
</feature>
<dbReference type="EMBL" id="JAWJAC010000005">
    <property type="protein sequence ID" value="MDV2862605.1"/>
    <property type="molecule type" value="Genomic_DNA"/>
</dbReference>
<dbReference type="PANTHER" id="PTHR33525:SF4">
    <property type="entry name" value="CYCLIC DI-GMP PHOSPHODIESTERASE CDGJ"/>
    <property type="match status" value="1"/>
</dbReference>
<dbReference type="SUPFAM" id="SSF141868">
    <property type="entry name" value="EAL domain-like"/>
    <property type="match status" value="1"/>
</dbReference>
<evidence type="ECO:0000313" key="3">
    <source>
        <dbReference type="Proteomes" id="UP001286589"/>
    </source>
</evidence>
<dbReference type="PIRSF" id="PIRSF003180">
    <property type="entry name" value="DiGMPpdiest_YuxH"/>
    <property type="match status" value="1"/>
</dbReference>
<dbReference type="SMART" id="SM00052">
    <property type="entry name" value="EAL"/>
    <property type="match status" value="1"/>
</dbReference>
<dbReference type="Pfam" id="PF08668">
    <property type="entry name" value="HDOD"/>
    <property type="match status" value="1"/>
</dbReference>
<name>A0AB35RLE7_9ENTR</name>